<feature type="transmembrane region" description="Helical" evidence="11">
    <location>
        <begin position="315"/>
        <end position="339"/>
    </location>
</feature>
<dbReference type="PANTHER" id="PTHR24223">
    <property type="entry name" value="ATP-BINDING CASSETTE SUB-FAMILY C"/>
    <property type="match status" value="1"/>
</dbReference>
<dbReference type="FunFam" id="1.20.1560.10:FF:000055">
    <property type="entry name" value="ABC multidrug transporter (Eurofung)"/>
    <property type="match status" value="1"/>
</dbReference>
<evidence type="ECO:0000259" key="13">
    <source>
        <dbReference type="PROSITE" id="PS50929"/>
    </source>
</evidence>
<dbReference type="InterPro" id="IPR017871">
    <property type="entry name" value="ABC_transporter-like_CS"/>
</dbReference>
<dbReference type="PROSITE" id="PS00211">
    <property type="entry name" value="ABC_TRANSPORTER_1"/>
    <property type="match status" value="1"/>
</dbReference>
<dbReference type="InterPro" id="IPR044746">
    <property type="entry name" value="ABCC_6TM_D1"/>
</dbReference>
<protein>
    <recommendedName>
        <fullName evidence="16">ABC transporter</fullName>
    </recommendedName>
</protein>
<accession>S7ZLP3</accession>
<dbReference type="InterPro" id="IPR044726">
    <property type="entry name" value="ABCC_6TM_D2"/>
</dbReference>
<feature type="transmembrane region" description="Helical" evidence="11">
    <location>
        <begin position="892"/>
        <end position="914"/>
    </location>
</feature>
<evidence type="ECO:0000256" key="9">
    <source>
        <dbReference type="ARBA" id="ARBA00023136"/>
    </source>
</evidence>
<dbReference type="PhylomeDB" id="S7ZLP3"/>
<keyword evidence="8 11" id="KW-1133">Transmembrane helix</keyword>
<evidence type="ECO:0000256" key="2">
    <source>
        <dbReference type="ARBA" id="ARBA00009726"/>
    </source>
</evidence>
<dbReference type="Pfam" id="PF24357">
    <property type="entry name" value="TMD0_ABC"/>
    <property type="match status" value="1"/>
</dbReference>
<dbReference type="Pfam" id="PF00664">
    <property type="entry name" value="ABC_membrane"/>
    <property type="match status" value="2"/>
</dbReference>
<dbReference type="SUPFAM" id="SSF90123">
    <property type="entry name" value="ABC transporter transmembrane region"/>
    <property type="match status" value="2"/>
</dbReference>
<dbReference type="Pfam" id="PF00005">
    <property type="entry name" value="ABC_tran"/>
    <property type="match status" value="2"/>
</dbReference>
<evidence type="ECO:0000313" key="14">
    <source>
        <dbReference type="EMBL" id="EPS31570.1"/>
    </source>
</evidence>
<dbReference type="GO" id="GO:0016887">
    <property type="term" value="F:ATP hydrolysis activity"/>
    <property type="evidence" value="ECO:0007669"/>
    <property type="project" value="InterPro"/>
</dbReference>
<proteinExistence type="inferred from homology"/>
<evidence type="ECO:0000313" key="15">
    <source>
        <dbReference type="Proteomes" id="UP000019376"/>
    </source>
</evidence>
<feature type="transmembrane region" description="Helical" evidence="11">
    <location>
        <begin position="415"/>
        <end position="434"/>
    </location>
</feature>
<dbReference type="GO" id="GO:0005886">
    <property type="term" value="C:plasma membrane"/>
    <property type="evidence" value="ECO:0007669"/>
    <property type="project" value="UniProtKB-SubCell"/>
</dbReference>
<comment type="subcellular location">
    <subcellularLocation>
        <location evidence="1">Cell membrane</location>
        <topology evidence="1">Multi-pass membrane protein</topology>
    </subcellularLocation>
</comment>
<dbReference type="InterPro" id="IPR003439">
    <property type="entry name" value="ABC_transporter-like_ATP-bd"/>
</dbReference>
<dbReference type="Gene3D" id="3.40.50.300">
    <property type="entry name" value="P-loop containing nucleotide triphosphate hydrolases"/>
    <property type="match status" value="2"/>
</dbReference>
<dbReference type="EMBL" id="KB644413">
    <property type="protein sequence ID" value="EPS31570.1"/>
    <property type="molecule type" value="Genomic_DNA"/>
</dbReference>
<dbReference type="InterPro" id="IPR050173">
    <property type="entry name" value="ABC_transporter_C-like"/>
</dbReference>
<dbReference type="GO" id="GO:0140359">
    <property type="term" value="F:ABC-type transporter activity"/>
    <property type="evidence" value="ECO:0007669"/>
    <property type="project" value="InterPro"/>
</dbReference>
<dbReference type="eggNOG" id="KOG0054">
    <property type="taxonomic scope" value="Eukaryota"/>
</dbReference>
<dbReference type="FunFam" id="3.40.50.300:FF:002145">
    <property type="entry name" value="ABC transporter (MsbA subfamily)"/>
    <property type="match status" value="1"/>
</dbReference>
<dbReference type="OrthoDB" id="6500128at2759"/>
<reference evidence="14 15" key="1">
    <citation type="journal article" date="2013" name="PLoS ONE">
        <title>Genomic and secretomic analyses reveal unique features of the lignocellulolytic enzyme system of Penicillium decumbens.</title>
        <authorList>
            <person name="Liu G."/>
            <person name="Zhang L."/>
            <person name="Wei X."/>
            <person name="Zou G."/>
            <person name="Qin Y."/>
            <person name="Ma L."/>
            <person name="Li J."/>
            <person name="Zheng H."/>
            <person name="Wang S."/>
            <person name="Wang C."/>
            <person name="Xun L."/>
            <person name="Zhao G.-P."/>
            <person name="Zhou Z."/>
            <person name="Qu Y."/>
        </authorList>
    </citation>
    <scope>NUCLEOTIDE SEQUENCE [LARGE SCALE GENOMIC DNA]</scope>
    <source>
        <strain evidence="15">114-2 / CGMCC 5302</strain>
    </source>
</reference>
<comment type="similarity">
    <text evidence="2">Belongs to the ABC transporter superfamily. ABCC family. Conjugate transporter (TC 3.A.1.208) subfamily.</text>
</comment>
<feature type="transmembrane region" description="Helical" evidence="11">
    <location>
        <begin position="496"/>
        <end position="522"/>
    </location>
</feature>
<dbReference type="CDD" id="cd18579">
    <property type="entry name" value="ABC_6TM_ABCC_D1"/>
    <property type="match status" value="1"/>
</dbReference>
<dbReference type="GO" id="GO:0005524">
    <property type="term" value="F:ATP binding"/>
    <property type="evidence" value="ECO:0007669"/>
    <property type="project" value="UniProtKB-KW"/>
</dbReference>
<dbReference type="PROSITE" id="PS50929">
    <property type="entry name" value="ABC_TM1F"/>
    <property type="match status" value="2"/>
</dbReference>
<evidence type="ECO:0000256" key="11">
    <source>
        <dbReference type="SAM" id="Phobius"/>
    </source>
</evidence>
<dbReference type="FunFam" id="1.20.1560.10:FF:000066">
    <property type="entry name" value="ABC multidrug transporter (Eurofung)"/>
    <property type="match status" value="1"/>
</dbReference>
<dbReference type="STRING" id="933388.S7ZLP3"/>
<feature type="domain" description="ABC transmembrane type-1" evidence="13">
    <location>
        <begin position="910"/>
        <end position="1175"/>
    </location>
</feature>
<dbReference type="SUPFAM" id="SSF52540">
    <property type="entry name" value="P-loop containing nucleoside triphosphate hydrolases"/>
    <property type="match status" value="2"/>
</dbReference>
<keyword evidence="6" id="KW-0547">Nucleotide-binding</keyword>
<feature type="transmembrane region" description="Helical" evidence="11">
    <location>
        <begin position="208"/>
        <end position="231"/>
    </location>
</feature>
<gene>
    <name evidence="14" type="ORF">PDE_06525</name>
</gene>
<dbReference type="InterPro" id="IPR003593">
    <property type="entry name" value="AAA+_ATPase"/>
</dbReference>
<keyword evidence="15" id="KW-1185">Reference proteome</keyword>
<keyword evidence="9 11" id="KW-0472">Membrane</keyword>
<evidence type="ECO:0008006" key="16">
    <source>
        <dbReference type="Google" id="ProtNLM"/>
    </source>
</evidence>
<feature type="transmembrane region" description="Helical" evidence="11">
    <location>
        <begin position="107"/>
        <end position="127"/>
    </location>
</feature>
<feature type="domain" description="ABC transporter" evidence="12">
    <location>
        <begin position="1213"/>
        <end position="1452"/>
    </location>
</feature>
<feature type="transmembrane region" description="Helical" evidence="11">
    <location>
        <begin position="1120"/>
        <end position="1140"/>
    </location>
</feature>
<dbReference type="Gene3D" id="1.20.1560.10">
    <property type="entry name" value="ABC transporter type 1, transmembrane domain"/>
    <property type="match status" value="2"/>
</dbReference>
<evidence type="ECO:0000256" key="1">
    <source>
        <dbReference type="ARBA" id="ARBA00004651"/>
    </source>
</evidence>
<evidence type="ECO:0000256" key="6">
    <source>
        <dbReference type="ARBA" id="ARBA00022741"/>
    </source>
</evidence>
<feature type="transmembrane region" description="Helical" evidence="11">
    <location>
        <begin position="139"/>
        <end position="156"/>
    </location>
</feature>
<dbReference type="InterPro" id="IPR011527">
    <property type="entry name" value="ABC1_TM_dom"/>
</dbReference>
<dbReference type="HOGENOM" id="CLU_000604_27_5_1"/>
<feature type="transmembrane region" description="Helical" evidence="11">
    <location>
        <begin position="934"/>
        <end position="957"/>
    </location>
</feature>
<keyword evidence="4" id="KW-1003">Cell membrane</keyword>
<evidence type="ECO:0000259" key="12">
    <source>
        <dbReference type="PROSITE" id="PS50893"/>
    </source>
</evidence>
<evidence type="ECO:0000256" key="5">
    <source>
        <dbReference type="ARBA" id="ARBA00022692"/>
    </source>
</evidence>
<dbReference type="InterPro" id="IPR056227">
    <property type="entry name" value="TMD0_ABC"/>
</dbReference>
<keyword evidence="10" id="KW-0325">Glycoprotein</keyword>
<sequence length="1457" mass="161391">MKATISPPSPPSDGIPAAHRVVNGGASIGAPSGVWSMVRLTQRSQESRSSSTPGELLLNPLLFKFPVKINSHRLATYKLSFLTALFALQTIYLAFQIQAPILHTNASLAASVLQILAVAVATSLSWLEDQRSVRPSDIMVLYFFAASILALPRARTLWTLSPAVETQAIVWTLVAVATSVVLGLESINKRRSVVSAYKQASKEYTSSFWARSFFIWMLPLFQSGFSSILALHDMPEVDRDLQGGSAEDRLLETWSKNQQIQKAKLVRVVFRAYLWPFLSAVVPRLCLTACKFCQPFLISATIGFLSDVQTSDRKYYGPSLVGAFVLTYLGMALATAMYWRQALRFNTTVRAGLISLIYRQTTRMEASEFKSESAITLMGTDVERIVKKLRSIHEAWAAPVDVAVAVFLLARQLGIASLIPAVISVVSVIATIPVSHKSRTAQKNWIERVQARLAITSSMLHDMKSVKALSLTDKLLSCITELRSVELRVSKRFRGLLIIQAVLSNVPTTLAPFATFAVYAIIQSVRGNQSLLANRMFTSLSLISLMTDPLLTFIQTLPPLWESLASFRRIEDYCCKASMMEPRTPLTMGDDLELLSRPPSATPPDVVLEFHNAAFSWTADGPRVLHGLNIAFKKREIIAVVGPVGSGKSTLLESALGETTLRNGSMSAFASTSIAYCPQVPWIMNDTIRQNIIGPAAYDPKWYNFVTWACALDQDLETIAGGDLSRCGSSGISLSGGQKQRVSLARAVYSRAPTILLDDVFSSLDNKTVVAITSRLLANGGHFRESGRTVIFTTHNHHLLPHANTILVLDNGTVSKSASYEDLHLDLTQDEIEDEEENFLESETMAPETGTTVVPRDQPPITVEEAVLEADLDRRDGKWSVYTFYIRSAGRILVSSVIVITLIFCFSERFTAIWLQDWSNANQSNPNQKPAKYIGVYALLVGIATTSLMYTCWAVFVPIISNTGRNMHCQLLKTTLGAPFSFFQRTDAGYTTNRFSQDLELIDMDLPLEALNVLASFGECVVQLILLSVLGKYLTAAVPVLVVVLYLVQSYYLRTSRQVRLLDIEAKSPLFTHFVETMHGIKVIRAMKWQGPFQARLENLLNQSQKPFYMLYCIQQWLQLVLDCIVMALAVVLVSLIVSLRGKFSASSVGVALNLILVFNQDLMLLIRFWTMMETSIGAVARIQDFVDTTPSEEREERNLATVSPNWPSQGNLCFDRVVASYGPEFPPALDNLSVTIESGQKIAVCGPSGSGKTSFILGLLQMIGLQEGRIILDGIDLSTLPCNVVRSRFNVVSQEPFFMPGTLRFNLDREATEGQHAPDSTLIRALEAVGLWKKVSEDCTRGTELDQPLLISDWSMGERQLLALARALVMKSPILILDEAMSSVDGETEATMQAIIDREFKSQTVISVIHRLRYVDRYDRVALMKKGRLMEYASPAELLSTPSEFASFYRARRVAT</sequence>
<name>S7ZLP3_PENO1</name>
<evidence type="ECO:0000256" key="7">
    <source>
        <dbReference type="ARBA" id="ARBA00022840"/>
    </source>
</evidence>
<feature type="transmembrane region" description="Helical" evidence="11">
    <location>
        <begin position="1146"/>
        <end position="1167"/>
    </location>
</feature>
<keyword evidence="5 11" id="KW-0812">Transmembrane</keyword>
<evidence type="ECO:0000256" key="8">
    <source>
        <dbReference type="ARBA" id="ARBA00022989"/>
    </source>
</evidence>
<keyword evidence="7" id="KW-0067">ATP-binding</keyword>
<evidence type="ECO:0000256" key="4">
    <source>
        <dbReference type="ARBA" id="ARBA00022475"/>
    </source>
</evidence>
<dbReference type="InterPro" id="IPR036640">
    <property type="entry name" value="ABC1_TM_sf"/>
</dbReference>
<evidence type="ECO:0000256" key="10">
    <source>
        <dbReference type="ARBA" id="ARBA00023180"/>
    </source>
</evidence>
<keyword evidence="3" id="KW-0813">Transport</keyword>
<feature type="transmembrane region" description="Helical" evidence="11">
    <location>
        <begin position="74"/>
        <end position="95"/>
    </location>
</feature>
<organism evidence="14 15">
    <name type="scientific">Penicillium oxalicum (strain 114-2 / CGMCC 5302)</name>
    <name type="common">Penicillium decumbens</name>
    <dbReference type="NCBI Taxonomy" id="933388"/>
    <lineage>
        <taxon>Eukaryota</taxon>
        <taxon>Fungi</taxon>
        <taxon>Dikarya</taxon>
        <taxon>Ascomycota</taxon>
        <taxon>Pezizomycotina</taxon>
        <taxon>Eurotiomycetes</taxon>
        <taxon>Eurotiomycetidae</taxon>
        <taxon>Eurotiales</taxon>
        <taxon>Aspergillaceae</taxon>
        <taxon>Penicillium</taxon>
    </lineage>
</organism>
<dbReference type="InterPro" id="IPR027417">
    <property type="entry name" value="P-loop_NTPase"/>
</dbReference>
<dbReference type="SMART" id="SM00382">
    <property type="entry name" value="AAA"/>
    <property type="match status" value="2"/>
</dbReference>
<dbReference type="PROSITE" id="PS50893">
    <property type="entry name" value="ABC_TRANSPORTER_2"/>
    <property type="match status" value="2"/>
</dbReference>
<feature type="domain" description="ABC transporter" evidence="12">
    <location>
        <begin position="608"/>
        <end position="836"/>
    </location>
</feature>
<feature type="domain" description="ABC transmembrane type-1" evidence="13">
    <location>
        <begin position="285"/>
        <end position="558"/>
    </location>
</feature>
<dbReference type="PANTHER" id="PTHR24223:SF404">
    <property type="entry name" value="ABC MULTIDRUG TRANSPORTER (EUROFUNG)-RELATED"/>
    <property type="match status" value="1"/>
</dbReference>
<dbReference type="CDD" id="cd18580">
    <property type="entry name" value="ABC_6TM_ABCC_D2"/>
    <property type="match status" value="1"/>
</dbReference>
<dbReference type="Proteomes" id="UP000019376">
    <property type="component" value="Unassembled WGS sequence"/>
</dbReference>
<feature type="transmembrane region" description="Helical" evidence="11">
    <location>
        <begin position="168"/>
        <end position="187"/>
    </location>
</feature>
<evidence type="ECO:0000256" key="3">
    <source>
        <dbReference type="ARBA" id="ARBA00022448"/>
    </source>
</evidence>